<dbReference type="Pfam" id="PF02798">
    <property type="entry name" value="GST_N"/>
    <property type="match status" value="1"/>
</dbReference>
<dbReference type="EMBL" id="CCKQ01010130">
    <property type="protein sequence ID" value="CDW81627.1"/>
    <property type="molecule type" value="Genomic_DNA"/>
</dbReference>
<dbReference type="SFLD" id="SFLDG00358">
    <property type="entry name" value="Main_(cytGST)"/>
    <property type="match status" value="1"/>
</dbReference>
<keyword evidence="5" id="KW-1185">Reference proteome</keyword>
<feature type="domain" description="GST N-terminal" evidence="2">
    <location>
        <begin position="197"/>
        <end position="276"/>
    </location>
</feature>
<dbReference type="PROSITE" id="PS50404">
    <property type="entry name" value="GST_NTER"/>
    <property type="match status" value="2"/>
</dbReference>
<dbReference type="SUPFAM" id="SSF47616">
    <property type="entry name" value="GST C-terminal domain-like"/>
    <property type="match status" value="2"/>
</dbReference>
<sequence>MEAKKIQLYAHPRSDPCRFIQNLCKHLQIDVDYHHIDLPTDEQKGDAYLKVNPNGKVPLIIDGDFTLTETFAIAKYLIDKYAPADNNIYPKDLKTRAVIDQYANLMNDLRFNQLRLVYAKIFLPQKGQLMPDMVVKDAEKVQHETYKYFEKILQKQSFIHGSNATVIDWMLAELVIAGAILRVNYSAKYPNILKFFENMKSLYPLFADDERDFNEMIQPIDIEYQNIDLDKGEQRSEAYLKLSPSGKVPLLQDGEFILPETFAIARYLIDNHSKGQDNFLYPADLKQRALVDMFAGTINDLRVNMIRAVYGKKYMPRQGIYWPESVIQDAEANYLKIFGEFNGLLVSERRSLCNLSDFTLVDLMLCQLIIDYDSLEINHPEVFPNLFKYAITITEKYPMVCEGYEVYNNLVKDYLNTQQ</sequence>
<dbReference type="SUPFAM" id="SSF52833">
    <property type="entry name" value="Thioredoxin-like"/>
    <property type="match status" value="2"/>
</dbReference>
<dbReference type="AlphaFoldDB" id="A0A078AJG4"/>
<evidence type="ECO:0000256" key="1">
    <source>
        <dbReference type="ARBA" id="ARBA00011738"/>
    </source>
</evidence>
<dbReference type="InterPro" id="IPR036249">
    <property type="entry name" value="Thioredoxin-like_sf"/>
</dbReference>
<dbReference type="GO" id="GO:0006749">
    <property type="term" value="P:glutathione metabolic process"/>
    <property type="evidence" value="ECO:0007669"/>
    <property type="project" value="TreeGrafter"/>
</dbReference>
<dbReference type="Pfam" id="PF14497">
    <property type="entry name" value="GST_C_3"/>
    <property type="match status" value="1"/>
</dbReference>
<dbReference type="OrthoDB" id="288530at2759"/>
<dbReference type="Proteomes" id="UP000039865">
    <property type="component" value="Unassembled WGS sequence"/>
</dbReference>
<dbReference type="Gene3D" id="3.40.30.10">
    <property type="entry name" value="Glutaredoxin"/>
    <property type="match status" value="2"/>
</dbReference>
<evidence type="ECO:0000259" key="2">
    <source>
        <dbReference type="PROSITE" id="PS50404"/>
    </source>
</evidence>
<dbReference type="SFLD" id="SFLDS00019">
    <property type="entry name" value="Glutathione_Transferase_(cytos"/>
    <property type="match status" value="2"/>
</dbReference>
<dbReference type="InterPro" id="IPR040079">
    <property type="entry name" value="Glutathione_S-Trfase"/>
</dbReference>
<evidence type="ECO:0000259" key="3">
    <source>
        <dbReference type="PROSITE" id="PS50405"/>
    </source>
</evidence>
<feature type="domain" description="GST N-terminal" evidence="2">
    <location>
        <begin position="4"/>
        <end position="85"/>
    </location>
</feature>
<organism evidence="4 5">
    <name type="scientific">Stylonychia lemnae</name>
    <name type="common">Ciliate</name>
    <dbReference type="NCBI Taxonomy" id="5949"/>
    <lineage>
        <taxon>Eukaryota</taxon>
        <taxon>Sar</taxon>
        <taxon>Alveolata</taxon>
        <taxon>Ciliophora</taxon>
        <taxon>Intramacronucleata</taxon>
        <taxon>Spirotrichea</taxon>
        <taxon>Stichotrichia</taxon>
        <taxon>Sporadotrichida</taxon>
        <taxon>Oxytrichidae</taxon>
        <taxon>Stylonychinae</taxon>
        <taxon>Stylonychia</taxon>
    </lineage>
</organism>
<evidence type="ECO:0000313" key="4">
    <source>
        <dbReference type="EMBL" id="CDW81627.1"/>
    </source>
</evidence>
<evidence type="ECO:0000313" key="5">
    <source>
        <dbReference type="Proteomes" id="UP000039865"/>
    </source>
</evidence>
<keyword evidence="4" id="KW-0808">Transferase</keyword>
<gene>
    <name evidence="4" type="primary">Contig16214.g17272</name>
    <name evidence="4" type="ORF">STYLEM_10650</name>
</gene>
<dbReference type="Pfam" id="PF13417">
    <property type="entry name" value="GST_N_3"/>
    <property type="match status" value="1"/>
</dbReference>
<protein>
    <submittedName>
        <fullName evidence="4">Glutathione s-transferase</fullName>
    </submittedName>
</protein>
<dbReference type="InParanoid" id="A0A078AJG4"/>
<dbReference type="PROSITE" id="PS50405">
    <property type="entry name" value="GST_CTER"/>
    <property type="match status" value="1"/>
</dbReference>
<accession>A0A078AJG4</accession>
<dbReference type="PANTHER" id="PTHR43969:SF9">
    <property type="entry name" value="GLUTATHIONE S TRANSFERASE D10, ISOFORM A-RELATED"/>
    <property type="match status" value="1"/>
</dbReference>
<name>A0A078AJG4_STYLE</name>
<dbReference type="PANTHER" id="PTHR43969">
    <property type="entry name" value="GLUTATHIONE S TRANSFERASE D10, ISOFORM A-RELATED"/>
    <property type="match status" value="1"/>
</dbReference>
<dbReference type="OMA" id="WHQATIR"/>
<dbReference type="InterPro" id="IPR004046">
    <property type="entry name" value="GST_C"/>
</dbReference>
<reference evidence="4 5" key="1">
    <citation type="submission" date="2014-06" db="EMBL/GenBank/DDBJ databases">
        <authorList>
            <person name="Swart Estienne"/>
        </authorList>
    </citation>
    <scope>NUCLEOTIDE SEQUENCE [LARGE SCALE GENOMIC DNA]</scope>
    <source>
        <strain evidence="4 5">130c</strain>
    </source>
</reference>
<dbReference type="InterPro" id="IPR036282">
    <property type="entry name" value="Glutathione-S-Trfase_C_sf"/>
</dbReference>
<dbReference type="Gene3D" id="1.20.1050.10">
    <property type="match status" value="2"/>
</dbReference>
<dbReference type="InterPro" id="IPR004045">
    <property type="entry name" value="Glutathione_S-Trfase_N"/>
</dbReference>
<proteinExistence type="predicted"/>
<dbReference type="GO" id="GO:0004364">
    <property type="term" value="F:glutathione transferase activity"/>
    <property type="evidence" value="ECO:0007669"/>
    <property type="project" value="TreeGrafter"/>
</dbReference>
<dbReference type="InterPro" id="IPR010987">
    <property type="entry name" value="Glutathione-S-Trfase_C-like"/>
</dbReference>
<feature type="domain" description="GST C-terminal" evidence="3">
    <location>
        <begin position="92"/>
        <end position="220"/>
    </location>
</feature>
<comment type="subunit">
    <text evidence="1">Homodimer.</text>
</comment>